<dbReference type="GO" id="GO:0042760">
    <property type="term" value="P:very long-chain fatty acid catabolic process"/>
    <property type="evidence" value="ECO:0007669"/>
    <property type="project" value="TreeGrafter"/>
</dbReference>
<feature type="domain" description="ABC transporter" evidence="10">
    <location>
        <begin position="424"/>
        <end position="641"/>
    </location>
</feature>
<keyword evidence="12" id="KW-1185">Reference proteome</keyword>
<evidence type="ECO:0000256" key="3">
    <source>
        <dbReference type="ARBA" id="ARBA00022692"/>
    </source>
</evidence>
<dbReference type="EMBL" id="LJSK01000022">
    <property type="protein sequence ID" value="KPI89505.1"/>
    <property type="molecule type" value="Genomic_DNA"/>
</dbReference>
<dbReference type="GO" id="GO:0140359">
    <property type="term" value="F:ABC-type transporter activity"/>
    <property type="evidence" value="ECO:0007669"/>
    <property type="project" value="InterPro"/>
</dbReference>
<dbReference type="PROSITE" id="PS50893">
    <property type="entry name" value="ABC_TRANSPORTER_2"/>
    <property type="match status" value="1"/>
</dbReference>
<feature type="region of interest" description="Disordered" evidence="8">
    <location>
        <begin position="36"/>
        <end position="61"/>
    </location>
</feature>
<dbReference type="AlphaFoldDB" id="A0A0N1I7J3"/>
<evidence type="ECO:0000256" key="6">
    <source>
        <dbReference type="ARBA" id="ARBA00022989"/>
    </source>
</evidence>
<feature type="transmembrane region" description="Helical" evidence="9">
    <location>
        <begin position="130"/>
        <end position="154"/>
    </location>
</feature>
<name>A0A0N1I7J3_LEPSE</name>
<keyword evidence="7 9" id="KW-0472">Membrane</keyword>
<evidence type="ECO:0000313" key="11">
    <source>
        <dbReference type="EMBL" id="KPI89505.1"/>
    </source>
</evidence>
<dbReference type="InterPro" id="IPR017871">
    <property type="entry name" value="ABC_transporter-like_CS"/>
</dbReference>
<evidence type="ECO:0000256" key="7">
    <source>
        <dbReference type="ARBA" id="ARBA00023136"/>
    </source>
</evidence>
<evidence type="ECO:0000256" key="5">
    <source>
        <dbReference type="ARBA" id="ARBA00022840"/>
    </source>
</evidence>
<evidence type="ECO:0000259" key="10">
    <source>
        <dbReference type="PROSITE" id="PS50893"/>
    </source>
</evidence>
<keyword evidence="5" id="KW-0067">ATP-binding</keyword>
<accession>A0A0N1I7J3</accession>
<gene>
    <name evidence="11" type="ORF">ABL78_1381</name>
</gene>
<dbReference type="GO" id="GO:0016887">
    <property type="term" value="F:ATP hydrolysis activity"/>
    <property type="evidence" value="ECO:0007669"/>
    <property type="project" value="InterPro"/>
</dbReference>
<feature type="compositionally biased region" description="Basic residues" evidence="8">
    <location>
        <begin position="36"/>
        <end position="48"/>
    </location>
</feature>
<keyword evidence="6 9" id="KW-1133">Transmembrane helix</keyword>
<dbReference type="InterPro" id="IPR027417">
    <property type="entry name" value="P-loop_NTPase"/>
</dbReference>
<dbReference type="InterPro" id="IPR003439">
    <property type="entry name" value="ABC_transporter-like_ATP-bd"/>
</dbReference>
<dbReference type="VEuPathDB" id="TriTrypDB:Lsey_0022_0260"/>
<dbReference type="InterPro" id="IPR050835">
    <property type="entry name" value="ABC_transporter_sub-D"/>
</dbReference>
<evidence type="ECO:0000256" key="1">
    <source>
        <dbReference type="ARBA" id="ARBA00008575"/>
    </source>
</evidence>
<protein>
    <submittedName>
        <fullName evidence="11">Glycosomal transporter (GAT2) putative (GAT2)</fullName>
    </submittedName>
</protein>
<dbReference type="GO" id="GO:0005524">
    <property type="term" value="F:ATP binding"/>
    <property type="evidence" value="ECO:0007669"/>
    <property type="project" value="UniProtKB-KW"/>
</dbReference>
<comment type="caution">
    <text evidence="11">The sequence shown here is derived from an EMBL/GenBank/DDBJ whole genome shotgun (WGS) entry which is preliminary data.</text>
</comment>
<dbReference type="PANTHER" id="PTHR11384">
    <property type="entry name" value="ATP-BINDING CASSETTE, SUB-FAMILY D MEMBER"/>
    <property type="match status" value="1"/>
</dbReference>
<feature type="transmembrane region" description="Helical" evidence="9">
    <location>
        <begin position="13"/>
        <end position="30"/>
    </location>
</feature>
<dbReference type="GO" id="GO:0015910">
    <property type="term" value="P:long-chain fatty acid import into peroxisome"/>
    <property type="evidence" value="ECO:0007669"/>
    <property type="project" value="TreeGrafter"/>
</dbReference>
<evidence type="ECO:0000256" key="8">
    <source>
        <dbReference type="SAM" id="MobiDB-lite"/>
    </source>
</evidence>
<dbReference type="GO" id="GO:0006635">
    <property type="term" value="P:fatty acid beta-oxidation"/>
    <property type="evidence" value="ECO:0007669"/>
    <property type="project" value="TreeGrafter"/>
</dbReference>
<dbReference type="PROSITE" id="PS00211">
    <property type="entry name" value="ABC_TRANSPORTER_1"/>
    <property type="match status" value="1"/>
</dbReference>
<dbReference type="InterPro" id="IPR011527">
    <property type="entry name" value="ABC1_TM_dom"/>
</dbReference>
<keyword evidence="4" id="KW-0547">Nucleotide-binding</keyword>
<reference evidence="11 12" key="1">
    <citation type="journal article" date="2015" name="PLoS Pathog.">
        <title>Leptomonas seymouri: Adaptations to the Dixenous Life Cycle Analyzed by Genome Sequencing, Transcriptome Profiling and Co-infection with Leishmania donovani.</title>
        <authorList>
            <person name="Kraeva N."/>
            <person name="Butenko A."/>
            <person name="Hlavacova J."/>
            <person name="Kostygov A."/>
            <person name="Myskova J."/>
            <person name="Grybchuk D."/>
            <person name="Lestinova T."/>
            <person name="Votypka J."/>
            <person name="Volf P."/>
            <person name="Opperdoes F."/>
            <person name="Flegontov P."/>
            <person name="Lukes J."/>
            <person name="Yurchenko V."/>
        </authorList>
    </citation>
    <scope>NUCLEOTIDE SEQUENCE [LARGE SCALE GENOMIC DNA]</scope>
    <source>
        <strain evidence="11 12">ATCC 30220</strain>
    </source>
</reference>
<sequence length="641" mass="71368">MAAVSKLVSRQRLGIYAVQLLCAAAALRFLSGVMHRQKSGGGPRRRSPHSSPGRSGGRGEHEEPIKLDSVFWRRFCFLIGLAFPSVLTYEFGGAMLLVVLFYLRTQLTLLFAVMVGRNGRYLVERKIKSFLFSVADIGLLAIPGTVLQIGVQYIKMMVQQRMRDNLQASLNKEYLQGNTVYVIATQSAIIDNPDHRIVQDANQFCKSVAHLFRSLFKPILDVVTFSLELSKRGGFAAPGFLMSYYFLVATGMAVLLPNFAQLTAVSQQKEGNMRTKQYRLTNHAEEIAFYNGEDIEREQTGRLLRSLIRHEYKIKRYKFISGFSDNLLVKYGANLVGYLVCSLVAYDQRDLVSKGELTQLYLQNVQLYVPFSNALGRILLIHKRVGALCGSVHRLGELCEKLDRINAMNARNALAHAHYEDDTVAWSDIDIVSPAGISILRDFNLTVTPGKHTLIMGNNGSGKSSLLRVLSGLWLPAKGIVTIPSSADSLMCLPQRTYLPPGSLRALLTYPSAVADATKEVPEKAFVPDEVLMEAANSFGLGVMMEREGGLNASKNWEQVLSGGERQRVALVRVMLHRPTFAFLDECTSAISQDDEPYFYSLLQKAGVTLITVSHRETLRKLHRRVVLLDGDGSYSVTEEQ</sequence>
<dbReference type="OrthoDB" id="422637at2759"/>
<evidence type="ECO:0000256" key="9">
    <source>
        <dbReference type="SAM" id="Phobius"/>
    </source>
</evidence>
<dbReference type="InterPro" id="IPR036640">
    <property type="entry name" value="ABC1_TM_sf"/>
</dbReference>
<dbReference type="Pfam" id="PF00005">
    <property type="entry name" value="ABC_tran"/>
    <property type="match status" value="1"/>
</dbReference>
<organism evidence="11 12">
    <name type="scientific">Leptomonas seymouri</name>
    <dbReference type="NCBI Taxonomy" id="5684"/>
    <lineage>
        <taxon>Eukaryota</taxon>
        <taxon>Discoba</taxon>
        <taxon>Euglenozoa</taxon>
        <taxon>Kinetoplastea</taxon>
        <taxon>Metakinetoplastina</taxon>
        <taxon>Trypanosomatida</taxon>
        <taxon>Trypanosomatidae</taxon>
        <taxon>Leishmaniinae</taxon>
        <taxon>Leptomonas</taxon>
    </lineage>
</organism>
<dbReference type="GO" id="GO:0005778">
    <property type="term" value="C:peroxisomal membrane"/>
    <property type="evidence" value="ECO:0007669"/>
    <property type="project" value="TreeGrafter"/>
</dbReference>
<dbReference type="CDD" id="cd03223">
    <property type="entry name" value="ABCD_peroxisomal_ALDP"/>
    <property type="match status" value="1"/>
</dbReference>
<dbReference type="Proteomes" id="UP000038009">
    <property type="component" value="Unassembled WGS sequence"/>
</dbReference>
<keyword evidence="3 9" id="KW-0812">Transmembrane</keyword>
<dbReference type="SMART" id="SM00382">
    <property type="entry name" value="AAA"/>
    <property type="match status" value="1"/>
</dbReference>
<dbReference type="OMA" id="IHDMYLD"/>
<comment type="similarity">
    <text evidence="1">Belongs to the ABC transporter superfamily. ABCD family. Peroxisomal fatty acyl CoA transporter (TC 3.A.1.203) subfamily.</text>
</comment>
<dbReference type="PANTHER" id="PTHR11384:SF70">
    <property type="entry name" value="TRANSPORTER, PUTATIVE-RELATED"/>
    <property type="match status" value="1"/>
</dbReference>
<dbReference type="SUPFAM" id="SSF52540">
    <property type="entry name" value="P-loop containing nucleoside triphosphate hydrolases"/>
    <property type="match status" value="1"/>
</dbReference>
<dbReference type="InterPro" id="IPR003593">
    <property type="entry name" value="AAA+_ATPase"/>
</dbReference>
<dbReference type="Gene3D" id="3.40.50.300">
    <property type="entry name" value="P-loop containing nucleotide triphosphate hydrolases"/>
    <property type="match status" value="1"/>
</dbReference>
<keyword evidence="2" id="KW-0813">Transport</keyword>
<proteinExistence type="inferred from homology"/>
<dbReference type="GO" id="GO:0005324">
    <property type="term" value="F:long-chain fatty acid transmembrane transporter activity"/>
    <property type="evidence" value="ECO:0007669"/>
    <property type="project" value="TreeGrafter"/>
</dbReference>
<evidence type="ECO:0000256" key="2">
    <source>
        <dbReference type="ARBA" id="ARBA00022448"/>
    </source>
</evidence>
<dbReference type="SUPFAM" id="SSF90123">
    <property type="entry name" value="ABC transporter transmembrane region"/>
    <property type="match status" value="1"/>
</dbReference>
<dbReference type="GO" id="GO:0007031">
    <property type="term" value="P:peroxisome organization"/>
    <property type="evidence" value="ECO:0007669"/>
    <property type="project" value="TreeGrafter"/>
</dbReference>
<dbReference type="Pfam" id="PF06472">
    <property type="entry name" value="ABC_membrane_2"/>
    <property type="match status" value="1"/>
</dbReference>
<evidence type="ECO:0000256" key="4">
    <source>
        <dbReference type="ARBA" id="ARBA00022741"/>
    </source>
</evidence>
<evidence type="ECO:0000313" key="12">
    <source>
        <dbReference type="Proteomes" id="UP000038009"/>
    </source>
</evidence>